<reference evidence="2 3" key="1">
    <citation type="submission" date="2017-03" db="EMBL/GenBank/DDBJ databases">
        <title>Comparative genomics of honeybee gut symbionts reveal geographically distinct and subgroup specific antibiotic resistance.</title>
        <authorList>
            <person name="Ludvigsen J."/>
            <person name="Porcellato D."/>
            <person name="Labee-Lund T.M."/>
            <person name="Amdam G.V."/>
            <person name="Rudi K."/>
        </authorList>
    </citation>
    <scope>NUCLEOTIDE SEQUENCE [LARGE SCALE GENOMIC DNA]</scope>
    <source>
        <strain evidence="2 3">A-4-12</strain>
    </source>
</reference>
<name>A0A242NXB2_9GAMM</name>
<sequence length="65" mass="7773">MHQKPNISQTQKNTHTPEQEIEPIESTTVDFVEPSFEAIWQDYPQDSVWDELDYQQTHQENHDEC</sequence>
<dbReference type="EMBL" id="NASK01000051">
    <property type="protein sequence ID" value="OTQ53729.1"/>
    <property type="molecule type" value="Genomic_DNA"/>
</dbReference>
<proteinExistence type="predicted"/>
<feature type="compositionally biased region" description="Polar residues" evidence="1">
    <location>
        <begin position="1"/>
        <end position="16"/>
    </location>
</feature>
<comment type="caution">
    <text evidence="2">The sequence shown here is derived from an EMBL/GenBank/DDBJ whole genome shotgun (WGS) entry which is preliminary data.</text>
</comment>
<evidence type="ECO:0000256" key="1">
    <source>
        <dbReference type="SAM" id="MobiDB-lite"/>
    </source>
</evidence>
<gene>
    <name evidence="2" type="ORF">B6D06_00605</name>
</gene>
<protein>
    <submittedName>
        <fullName evidence="2">Uncharacterized protein</fullName>
    </submittedName>
</protein>
<organism evidence="2 3">
    <name type="scientific">Gilliamella apis</name>
    <dbReference type="NCBI Taxonomy" id="1970738"/>
    <lineage>
        <taxon>Bacteria</taxon>
        <taxon>Pseudomonadati</taxon>
        <taxon>Pseudomonadota</taxon>
        <taxon>Gammaproteobacteria</taxon>
        <taxon>Orbales</taxon>
        <taxon>Orbaceae</taxon>
        <taxon>Gilliamella</taxon>
    </lineage>
</organism>
<evidence type="ECO:0000313" key="3">
    <source>
        <dbReference type="Proteomes" id="UP000194968"/>
    </source>
</evidence>
<accession>A0A242NXB2</accession>
<dbReference type="RefSeq" id="WP_086319806.1">
    <property type="nucleotide sequence ID" value="NZ_NASK01000051.1"/>
</dbReference>
<dbReference type="AlphaFoldDB" id="A0A242NXB2"/>
<evidence type="ECO:0000313" key="2">
    <source>
        <dbReference type="EMBL" id="OTQ53729.1"/>
    </source>
</evidence>
<dbReference type="Proteomes" id="UP000194968">
    <property type="component" value="Unassembled WGS sequence"/>
</dbReference>
<feature type="region of interest" description="Disordered" evidence="1">
    <location>
        <begin position="1"/>
        <end position="29"/>
    </location>
</feature>